<evidence type="ECO:0000256" key="2">
    <source>
        <dbReference type="SAM" id="Phobius"/>
    </source>
</evidence>
<name>A0ABW0LUI0_9BACL</name>
<keyword evidence="2" id="KW-1133">Transmembrane helix</keyword>
<organism evidence="4 5">
    <name type="scientific">Cohnella suwonensis</name>
    <dbReference type="NCBI Taxonomy" id="696072"/>
    <lineage>
        <taxon>Bacteria</taxon>
        <taxon>Bacillati</taxon>
        <taxon>Bacillota</taxon>
        <taxon>Bacilli</taxon>
        <taxon>Bacillales</taxon>
        <taxon>Paenibacillaceae</taxon>
        <taxon>Cohnella</taxon>
    </lineage>
</organism>
<keyword evidence="5" id="KW-1185">Reference proteome</keyword>
<dbReference type="EMBL" id="JBHSMH010000036">
    <property type="protein sequence ID" value="MFC5469444.1"/>
    <property type="molecule type" value="Genomic_DNA"/>
</dbReference>
<dbReference type="InterPro" id="IPR011055">
    <property type="entry name" value="Dup_hybrid_motif"/>
</dbReference>
<dbReference type="CDD" id="cd12797">
    <property type="entry name" value="M23_peptidase"/>
    <property type="match status" value="1"/>
</dbReference>
<feature type="compositionally biased region" description="Basic and acidic residues" evidence="1">
    <location>
        <begin position="1"/>
        <end position="15"/>
    </location>
</feature>
<keyword evidence="2" id="KW-0472">Membrane</keyword>
<dbReference type="PANTHER" id="PTHR21666">
    <property type="entry name" value="PEPTIDASE-RELATED"/>
    <property type="match status" value="1"/>
</dbReference>
<feature type="compositionally biased region" description="Basic and acidic residues" evidence="1">
    <location>
        <begin position="76"/>
        <end position="90"/>
    </location>
</feature>
<accession>A0ABW0LUI0</accession>
<dbReference type="PANTHER" id="PTHR21666:SF274">
    <property type="entry name" value="STAGE IV SPORULATION PROTEIN FA"/>
    <property type="match status" value="1"/>
</dbReference>
<feature type="transmembrane region" description="Helical" evidence="2">
    <location>
        <begin position="188"/>
        <end position="206"/>
    </location>
</feature>
<gene>
    <name evidence="4" type="ORF">ACFPPD_11995</name>
</gene>
<feature type="domain" description="M23ase beta-sheet core" evidence="3">
    <location>
        <begin position="286"/>
        <end position="379"/>
    </location>
</feature>
<dbReference type="InterPro" id="IPR050570">
    <property type="entry name" value="Cell_wall_metabolism_enzyme"/>
</dbReference>
<evidence type="ECO:0000313" key="5">
    <source>
        <dbReference type="Proteomes" id="UP001596105"/>
    </source>
</evidence>
<evidence type="ECO:0000313" key="4">
    <source>
        <dbReference type="EMBL" id="MFC5469444.1"/>
    </source>
</evidence>
<dbReference type="SUPFAM" id="SSF51261">
    <property type="entry name" value="Duplicated hybrid motif"/>
    <property type="match status" value="1"/>
</dbReference>
<sequence>MTVRDNVRERRRERIQQLIMSEQSFAGPDKKVPTASDDEQQPESATLRKASVTDSAPPAERQQGTSEVPSSPGTIRVRERGASSGEREARNGSLRSPDAPSIPSSDEGGRIPPGQPAETSGVVRADVSRFAVTRDPELWWKEREKQIQVGRPNGWQGIKGLPPTSNAPSSHGVGPPTGSGWNKLKRGFALQLAAALLAFGGAWGWLKLELPGSGEAKDWLVSSVTKDMDFQAIEAWYGSTFGGSPTFFPFNRDEPDTQEVAALFNADDTVAPVTGKLLQTFAQNGTGVKVSAPSGSEVLSVYTGRIQQVNTNKNGGITVIVQHENHVVTVYGNLADTAVKTNDWVEKGQKLGSLGTSGGKLADRALYFAVQQYGKSLDPAEVIDFD</sequence>
<proteinExistence type="predicted"/>
<dbReference type="InterPro" id="IPR016047">
    <property type="entry name" value="M23ase_b-sheet_dom"/>
</dbReference>
<dbReference type="Gene3D" id="2.70.70.10">
    <property type="entry name" value="Glucose Permease (Domain IIA)"/>
    <property type="match status" value="1"/>
</dbReference>
<evidence type="ECO:0000259" key="3">
    <source>
        <dbReference type="Pfam" id="PF01551"/>
    </source>
</evidence>
<reference evidence="5" key="1">
    <citation type="journal article" date="2019" name="Int. J. Syst. Evol. Microbiol.">
        <title>The Global Catalogue of Microorganisms (GCM) 10K type strain sequencing project: providing services to taxonomists for standard genome sequencing and annotation.</title>
        <authorList>
            <consortium name="The Broad Institute Genomics Platform"/>
            <consortium name="The Broad Institute Genome Sequencing Center for Infectious Disease"/>
            <person name="Wu L."/>
            <person name="Ma J."/>
        </authorList>
    </citation>
    <scope>NUCLEOTIDE SEQUENCE [LARGE SCALE GENOMIC DNA]</scope>
    <source>
        <strain evidence="5">CCUG 57113</strain>
    </source>
</reference>
<feature type="region of interest" description="Disordered" evidence="1">
    <location>
        <begin position="1"/>
        <end position="124"/>
    </location>
</feature>
<feature type="compositionally biased region" description="Polar residues" evidence="1">
    <location>
        <begin position="62"/>
        <end position="73"/>
    </location>
</feature>
<dbReference type="RefSeq" id="WP_209752015.1">
    <property type="nucleotide sequence ID" value="NZ_JBHSMH010000036.1"/>
</dbReference>
<dbReference type="Proteomes" id="UP001596105">
    <property type="component" value="Unassembled WGS sequence"/>
</dbReference>
<dbReference type="Pfam" id="PF01551">
    <property type="entry name" value="Peptidase_M23"/>
    <property type="match status" value="1"/>
</dbReference>
<keyword evidence="2" id="KW-0812">Transmembrane</keyword>
<evidence type="ECO:0000256" key="1">
    <source>
        <dbReference type="SAM" id="MobiDB-lite"/>
    </source>
</evidence>
<protein>
    <submittedName>
        <fullName evidence="4">Peptidoglycan DD-metalloendopeptidase family protein</fullName>
    </submittedName>
</protein>
<comment type="caution">
    <text evidence="4">The sequence shown here is derived from an EMBL/GenBank/DDBJ whole genome shotgun (WGS) entry which is preliminary data.</text>
</comment>